<accession>A0A6A6SR86</accession>
<dbReference type="SUPFAM" id="SSF54695">
    <property type="entry name" value="POZ domain"/>
    <property type="match status" value="1"/>
</dbReference>
<protein>
    <recommendedName>
        <fullName evidence="1">BTB domain-containing protein</fullName>
    </recommendedName>
</protein>
<dbReference type="OrthoDB" id="194443at2759"/>
<dbReference type="InterPro" id="IPR011333">
    <property type="entry name" value="SKP1/BTB/POZ_sf"/>
</dbReference>
<dbReference type="AlphaFoldDB" id="A0A6A6SR86"/>
<dbReference type="PROSITE" id="PS50097">
    <property type="entry name" value="BTB"/>
    <property type="match status" value="1"/>
</dbReference>
<sequence>MADRRDAKPPLLGDIAREGPEGAVQILVGPNLTRFHVPKALLCYYSSYFRGALTGNWKEGDDGIIKLDDVDIPVFQVFVHWLFTQQLPGPHVSDWLQYTVHDPNNISMLKMKIYVFADRFLVDGLRLAIKRVIVGNSKRPYHPRLPTIVHAFNNLRSDDPMLDYLVEYHCLFYTGNKFPFGKLDDLPYSFLLRCFEMHGELNKEAKGKDNSMDKRFDPCDHHEHANLYERGHCEST</sequence>
<name>A0A6A6SR86_9PLEO</name>
<dbReference type="Proteomes" id="UP000799324">
    <property type="component" value="Unassembled WGS sequence"/>
</dbReference>
<evidence type="ECO:0000313" key="2">
    <source>
        <dbReference type="EMBL" id="KAF2649507.1"/>
    </source>
</evidence>
<evidence type="ECO:0000259" key="1">
    <source>
        <dbReference type="PROSITE" id="PS50097"/>
    </source>
</evidence>
<dbReference type="Gene3D" id="3.30.710.10">
    <property type="entry name" value="Potassium Channel Kv1.1, Chain A"/>
    <property type="match status" value="1"/>
</dbReference>
<dbReference type="CDD" id="cd18186">
    <property type="entry name" value="BTB_POZ_ZBTB_KLHL-like"/>
    <property type="match status" value="1"/>
</dbReference>
<dbReference type="SMART" id="SM00225">
    <property type="entry name" value="BTB"/>
    <property type="match status" value="1"/>
</dbReference>
<proteinExistence type="predicted"/>
<reference evidence="2" key="1">
    <citation type="journal article" date="2020" name="Stud. Mycol.">
        <title>101 Dothideomycetes genomes: a test case for predicting lifestyles and emergence of pathogens.</title>
        <authorList>
            <person name="Haridas S."/>
            <person name="Albert R."/>
            <person name="Binder M."/>
            <person name="Bloem J."/>
            <person name="Labutti K."/>
            <person name="Salamov A."/>
            <person name="Andreopoulos B."/>
            <person name="Baker S."/>
            <person name="Barry K."/>
            <person name="Bills G."/>
            <person name="Bluhm B."/>
            <person name="Cannon C."/>
            <person name="Castanera R."/>
            <person name="Culley D."/>
            <person name="Daum C."/>
            <person name="Ezra D."/>
            <person name="Gonzalez J."/>
            <person name="Henrissat B."/>
            <person name="Kuo A."/>
            <person name="Liang C."/>
            <person name="Lipzen A."/>
            <person name="Lutzoni F."/>
            <person name="Magnuson J."/>
            <person name="Mondo S."/>
            <person name="Nolan M."/>
            <person name="Ohm R."/>
            <person name="Pangilinan J."/>
            <person name="Park H.-J."/>
            <person name="Ramirez L."/>
            <person name="Alfaro M."/>
            <person name="Sun H."/>
            <person name="Tritt A."/>
            <person name="Yoshinaga Y."/>
            <person name="Zwiers L.-H."/>
            <person name="Turgeon B."/>
            <person name="Goodwin S."/>
            <person name="Spatafora J."/>
            <person name="Crous P."/>
            <person name="Grigoriev I."/>
        </authorList>
    </citation>
    <scope>NUCLEOTIDE SEQUENCE</scope>
    <source>
        <strain evidence="2">CBS 122681</strain>
    </source>
</reference>
<organism evidence="2 3">
    <name type="scientific">Lophiostoma macrostomum CBS 122681</name>
    <dbReference type="NCBI Taxonomy" id="1314788"/>
    <lineage>
        <taxon>Eukaryota</taxon>
        <taxon>Fungi</taxon>
        <taxon>Dikarya</taxon>
        <taxon>Ascomycota</taxon>
        <taxon>Pezizomycotina</taxon>
        <taxon>Dothideomycetes</taxon>
        <taxon>Pleosporomycetidae</taxon>
        <taxon>Pleosporales</taxon>
        <taxon>Lophiostomataceae</taxon>
        <taxon>Lophiostoma</taxon>
    </lineage>
</organism>
<dbReference type="PANTHER" id="PTHR47843:SF2">
    <property type="entry name" value="BTB DOMAIN-CONTAINING PROTEIN"/>
    <property type="match status" value="1"/>
</dbReference>
<feature type="domain" description="BTB" evidence="1">
    <location>
        <begin position="22"/>
        <end position="91"/>
    </location>
</feature>
<dbReference type="EMBL" id="MU004489">
    <property type="protein sequence ID" value="KAF2649507.1"/>
    <property type="molecule type" value="Genomic_DNA"/>
</dbReference>
<evidence type="ECO:0000313" key="3">
    <source>
        <dbReference type="Proteomes" id="UP000799324"/>
    </source>
</evidence>
<gene>
    <name evidence="2" type="ORF">K491DRAFT_783291</name>
</gene>
<keyword evidence="3" id="KW-1185">Reference proteome</keyword>
<dbReference type="PANTHER" id="PTHR47843">
    <property type="entry name" value="BTB DOMAIN-CONTAINING PROTEIN-RELATED"/>
    <property type="match status" value="1"/>
</dbReference>
<dbReference type="InterPro" id="IPR000210">
    <property type="entry name" value="BTB/POZ_dom"/>
</dbReference>
<dbReference type="Pfam" id="PF00651">
    <property type="entry name" value="BTB"/>
    <property type="match status" value="1"/>
</dbReference>